<keyword evidence="3" id="KW-1185">Reference proteome</keyword>
<protein>
    <recommendedName>
        <fullName evidence="1">C-type lectin domain-containing protein</fullName>
    </recommendedName>
</protein>
<dbReference type="AlphaFoldDB" id="A0A2J8A2D3"/>
<dbReference type="InterPro" id="IPR001304">
    <property type="entry name" value="C-type_lectin-like"/>
</dbReference>
<accession>A0A2J8A2D3</accession>
<evidence type="ECO:0000313" key="3">
    <source>
        <dbReference type="Proteomes" id="UP000236333"/>
    </source>
</evidence>
<dbReference type="EMBL" id="PGGS01000220">
    <property type="protein sequence ID" value="PNH06680.1"/>
    <property type="molecule type" value="Genomic_DNA"/>
</dbReference>
<dbReference type="Pfam" id="PF00059">
    <property type="entry name" value="Lectin_C"/>
    <property type="match status" value="1"/>
</dbReference>
<feature type="domain" description="C-type lectin" evidence="1">
    <location>
        <begin position="13"/>
        <end position="119"/>
    </location>
</feature>
<dbReference type="OrthoDB" id="441660at2759"/>
<proteinExistence type="predicted"/>
<name>A0A2J8A2D3_9CHLO</name>
<dbReference type="InterPro" id="IPR016186">
    <property type="entry name" value="C-type_lectin-like/link_sf"/>
</dbReference>
<dbReference type="Gene3D" id="3.10.100.10">
    <property type="entry name" value="Mannose-Binding Protein A, subunit A"/>
    <property type="match status" value="1"/>
</dbReference>
<dbReference type="SMART" id="SM00034">
    <property type="entry name" value="CLECT"/>
    <property type="match status" value="1"/>
</dbReference>
<sequence>MRPPSPGLPFWLADLACVGINGRLVTLNTISENNAVIDFINNVTRTNSTFTPTDLDIFGNLRVWIGLRFDSSADNSWWTDGTRVDQGFQYGNALNPGLPNSCYAIWTRSDFWVWQPQPCYQNLPAFMCEVAGWDGRTR</sequence>
<evidence type="ECO:0000259" key="1">
    <source>
        <dbReference type="PROSITE" id="PS50041"/>
    </source>
</evidence>
<dbReference type="PROSITE" id="PS50041">
    <property type="entry name" value="C_TYPE_LECTIN_2"/>
    <property type="match status" value="1"/>
</dbReference>
<comment type="caution">
    <text evidence="2">The sequence shown here is derived from an EMBL/GenBank/DDBJ whole genome shotgun (WGS) entry which is preliminary data.</text>
</comment>
<gene>
    <name evidence="2" type="ORF">TSOC_006894</name>
</gene>
<reference evidence="2 3" key="1">
    <citation type="journal article" date="2017" name="Mol. Biol. Evol.">
        <title>The 4-celled Tetrabaena socialis nuclear genome reveals the essential components for genetic control of cell number at the origin of multicellularity in the volvocine lineage.</title>
        <authorList>
            <person name="Featherston J."/>
            <person name="Arakaki Y."/>
            <person name="Hanschen E.R."/>
            <person name="Ferris P.J."/>
            <person name="Michod R.E."/>
            <person name="Olson B.J.S.C."/>
            <person name="Nozaki H."/>
            <person name="Durand P.M."/>
        </authorList>
    </citation>
    <scope>NUCLEOTIDE SEQUENCE [LARGE SCALE GENOMIC DNA]</scope>
    <source>
        <strain evidence="2 3">NIES-571</strain>
    </source>
</reference>
<dbReference type="CDD" id="cd00037">
    <property type="entry name" value="CLECT"/>
    <property type="match status" value="1"/>
</dbReference>
<dbReference type="InterPro" id="IPR016187">
    <property type="entry name" value="CTDL_fold"/>
</dbReference>
<evidence type="ECO:0000313" key="2">
    <source>
        <dbReference type="EMBL" id="PNH06680.1"/>
    </source>
</evidence>
<organism evidence="2 3">
    <name type="scientific">Tetrabaena socialis</name>
    <dbReference type="NCBI Taxonomy" id="47790"/>
    <lineage>
        <taxon>Eukaryota</taxon>
        <taxon>Viridiplantae</taxon>
        <taxon>Chlorophyta</taxon>
        <taxon>core chlorophytes</taxon>
        <taxon>Chlorophyceae</taxon>
        <taxon>CS clade</taxon>
        <taxon>Chlamydomonadales</taxon>
        <taxon>Tetrabaenaceae</taxon>
        <taxon>Tetrabaena</taxon>
    </lineage>
</organism>
<dbReference type="Proteomes" id="UP000236333">
    <property type="component" value="Unassembled WGS sequence"/>
</dbReference>
<dbReference type="SUPFAM" id="SSF56436">
    <property type="entry name" value="C-type lectin-like"/>
    <property type="match status" value="1"/>
</dbReference>